<gene>
    <name evidence="9" type="ORF">IXB50_07285</name>
</gene>
<dbReference type="PROSITE" id="PS50111">
    <property type="entry name" value="CHEMOTAXIS_TRANSDUC_2"/>
    <property type="match status" value="1"/>
</dbReference>
<dbReference type="Pfam" id="PF00015">
    <property type="entry name" value="MCPsignal"/>
    <property type="match status" value="1"/>
</dbReference>
<reference evidence="9" key="2">
    <citation type="journal article" date="2021" name="Mar. Drugs">
        <title>Genome Reduction and Secondary Metabolism of the Marine Sponge-Associated Cyanobacterium Leptothoe.</title>
        <authorList>
            <person name="Konstantinou D."/>
            <person name="Popin R.V."/>
            <person name="Fewer D.P."/>
            <person name="Sivonen K."/>
            <person name="Gkelis S."/>
        </authorList>
    </citation>
    <scope>NUCLEOTIDE SEQUENCE</scope>
    <source>
        <strain evidence="9">TAU-MAC 1115</strain>
    </source>
</reference>
<dbReference type="GO" id="GO:0016020">
    <property type="term" value="C:membrane"/>
    <property type="evidence" value="ECO:0007669"/>
    <property type="project" value="InterPro"/>
</dbReference>
<dbReference type="CDD" id="cd11386">
    <property type="entry name" value="MCP_signal"/>
    <property type="match status" value="1"/>
</dbReference>
<name>A0A947DED3_9CYAN</name>
<dbReference type="EMBL" id="JADOES010000010">
    <property type="protein sequence ID" value="MBT9315225.1"/>
    <property type="molecule type" value="Genomic_DNA"/>
</dbReference>
<dbReference type="PANTHER" id="PTHR32089:SF114">
    <property type="entry name" value="METHYL-ACCEPTING CHEMOTAXIS PROTEIN MCPB"/>
    <property type="match status" value="1"/>
</dbReference>
<evidence type="ECO:0000256" key="4">
    <source>
        <dbReference type="SAM" id="Coils"/>
    </source>
</evidence>
<keyword evidence="1 3" id="KW-0807">Transducer</keyword>
<dbReference type="AlphaFoldDB" id="A0A947DED3"/>
<dbReference type="SUPFAM" id="SSF58104">
    <property type="entry name" value="Methyl-accepting chemotaxis protein (MCP) signaling domain"/>
    <property type="match status" value="1"/>
</dbReference>
<proteinExistence type="inferred from homology"/>
<feature type="compositionally biased region" description="Polar residues" evidence="5">
    <location>
        <begin position="255"/>
        <end position="265"/>
    </location>
</feature>
<feature type="compositionally biased region" description="Polar residues" evidence="5">
    <location>
        <begin position="417"/>
        <end position="432"/>
    </location>
</feature>
<dbReference type="FunFam" id="1.10.287.950:FF:000001">
    <property type="entry name" value="Methyl-accepting chemotaxis sensory transducer"/>
    <property type="match status" value="1"/>
</dbReference>
<reference evidence="9" key="1">
    <citation type="submission" date="2020-11" db="EMBL/GenBank/DDBJ databases">
        <authorList>
            <person name="Konstantinou D."/>
            <person name="Gkelis S."/>
            <person name="Popin R."/>
            <person name="Fewer D."/>
            <person name="Sivonen K."/>
        </authorList>
    </citation>
    <scope>NUCLEOTIDE SEQUENCE</scope>
    <source>
        <strain evidence="9">TAU-MAC 1115</strain>
    </source>
</reference>
<dbReference type="InterPro" id="IPR011990">
    <property type="entry name" value="TPR-like_helical_dom_sf"/>
</dbReference>
<keyword evidence="6" id="KW-0472">Membrane</keyword>
<evidence type="ECO:0000256" key="2">
    <source>
        <dbReference type="ARBA" id="ARBA00029447"/>
    </source>
</evidence>
<feature type="transmembrane region" description="Helical" evidence="6">
    <location>
        <begin position="549"/>
        <end position="570"/>
    </location>
</feature>
<dbReference type="GO" id="GO:0007165">
    <property type="term" value="P:signal transduction"/>
    <property type="evidence" value="ECO:0007669"/>
    <property type="project" value="UniProtKB-KW"/>
</dbReference>
<accession>A0A947DED3</accession>
<feature type="coiled-coil region" evidence="4">
    <location>
        <begin position="623"/>
        <end position="650"/>
    </location>
</feature>
<dbReference type="SMART" id="SM00283">
    <property type="entry name" value="MA"/>
    <property type="match status" value="1"/>
</dbReference>
<dbReference type="InterPro" id="IPR003660">
    <property type="entry name" value="HAMP_dom"/>
</dbReference>
<dbReference type="Gene3D" id="1.10.287.950">
    <property type="entry name" value="Methyl-accepting chemotaxis protein"/>
    <property type="match status" value="1"/>
</dbReference>
<keyword evidence="6" id="KW-0812">Transmembrane</keyword>
<dbReference type="PROSITE" id="PS50885">
    <property type="entry name" value="HAMP"/>
    <property type="match status" value="2"/>
</dbReference>
<dbReference type="Gene3D" id="6.10.340.10">
    <property type="match status" value="1"/>
</dbReference>
<dbReference type="SUPFAM" id="SSF48452">
    <property type="entry name" value="TPR-like"/>
    <property type="match status" value="1"/>
</dbReference>
<evidence type="ECO:0000256" key="5">
    <source>
        <dbReference type="SAM" id="MobiDB-lite"/>
    </source>
</evidence>
<dbReference type="Pfam" id="PF00672">
    <property type="entry name" value="HAMP"/>
    <property type="match status" value="1"/>
</dbReference>
<keyword evidence="4" id="KW-0175">Coiled coil</keyword>
<dbReference type="PANTHER" id="PTHR32089">
    <property type="entry name" value="METHYL-ACCEPTING CHEMOTAXIS PROTEIN MCPB"/>
    <property type="match status" value="1"/>
</dbReference>
<dbReference type="GO" id="GO:0006935">
    <property type="term" value="P:chemotaxis"/>
    <property type="evidence" value="ECO:0007669"/>
    <property type="project" value="UniProtKB-ARBA"/>
</dbReference>
<evidence type="ECO:0000256" key="6">
    <source>
        <dbReference type="SAM" id="Phobius"/>
    </source>
</evidence>
<dbReference type="RefSeq" id="WP_215608297.1">
    <property type="nucleotide sequence ID" value="NZ_JADOES010000010.1"/>
</dbReference>
<dbReference type="SUPFAM" id="SSF158472">
    <property type="entry name" value="HAMP domain-like"/>
    <property type="match status" value="1"/>
</dbReference>
<keyword evidence="6" id="KW-1133">Transmembrane helix</keyword>
<dbReference type="SMART" id="SM00304">
    <property type="entry name" value="HAMP"/>
    <property type="match status" value="2"/>
</dbReference>
<feature type="compositionally biased region" description="Acidic residues" evidence="5">
    <location>
        <begin position="280"/>
        <end position="294"/>
    </location>
</feature>
<evidence type="ECO:0000256" key="1">
    <source>
        <dbReference type="ARBA" id="ARBA00023224"/>
    </source>
</evidence>
<evidence type="ECO:0000256" key="3">
    <source>
        <dbReference type="PROSITE-ProRule" id="PRU00284"/>
    </source>
</evidence>
<comment type="caution">
    <text evidence="9">The sequence shown here is derived from an EMBL/GenBank/DDBJ whole genome shotgun (WGS) entry which is preliminary data.</text>
</comment>
<feature type="region of interest" description="Disordered" evidence="5">
    <location>
        <begin position="416"/>
        <end position="439"/>
    </location>
</feature>
<feature type="domain" description="HAMP" evidence="8">
    <location>
        <begin position="638"/>
        <end position="689"/>
    </location>
</feature>
<organism evidence="9 10">
    <name type="scientific">Leptothoe spongobia TAU-MAC 1115</name>
    <dbReference type="NCBI Taxonomy" id="1967444"/>
    <lineage>
        <taxon>Bacteria</taxon>
        <taxon>Bacillati</taxon>
        <taxon>Cyanobacteriota</taxon>
        <taxon>Cyanophyceae</taxon>
        <taxon>Nodosilineales</taxon>
        <taxon>Cymatolegaceae</taxon>
        <taxon>Leptothoe</taxon>
        <taxon>Leptothoe spongobia</taxon>
    </lineage>
</organism>
<feature type="region of interest" description="Disordered" evidence="5">
    <location>
        <begin position="251"/>
        <end position="314"/>
    </location>
</feature>
<protein>
    <submittedName>
        <fullName evidence="9">HAMP domain-containing protein</fullName>
    </submittedName>
</protein>
<dbReference type="CDD" id="cd06225">
    <property type="entry name" value="HAMP"/>
    <property type="match status" value="1"/>
</dbReference>
<evidence type="ECO:0000259" key="8">
    <source>
        <dbReference type="PROSITE" id="PS50885"/>
    </source>
</evidence>
<evidence type="ECO:0000259" key="7">
    <source>
        <dbReference type="PROSITE" id="PS50111"/>
    </source>
</evidence>
<dbReference type="Proteomes" id="UP000717364">
    <property type="component" value="Unassembled WGS sequence"/>
</dbReference>
<keyword evidence="10" id="KW-1185">Reference proteome</keyword>
<evidence type="ECO:0000313" key="10">
    <source>
        <dbReference type="Proteomes" id="UP000717364"/>
    </source>
</evidence>
<comment type="similarity">
    <text evidence="2">Belongs to the methyl-accepting chemotaxis (MCP) protein family.</text>
</comment>
<dbReference type="InterPro" id="IPR004089">
    <property type="entry name" value="MCPsignal_dom"/>
</dbReference>
<dbReference type="Gene3D" id="1.25.40.10">
    <property type="entry name" value="Tetratricopeptide repeat domain"/>
    <property type="match status" value="1"/>
</dbReference>
<feature type="transmembrane region" description="Helical" evidence="6">
    <location>
        <begin position="506"/>
        <end position="528"/>
    </location>
</feature>
<sequence>MASGIDYAQTYQAAERAYMQGSYEQAADIIEQLAENYPSDPNVLLLKGHIYCYGLSSYDVARTQYKSVLELTSDPEFVNYANNGLTYAEQMDVGQAQAVDDNGIEDITADGLFDSIELYGDMGEEGDDLSAGLDLSFEDGTSVQGESAAAPPTDLNTNAVEPNVVARDDSYDLATEAVADPFNATADYESTSGDQDIDLASDDPFSIGDLGDLSVGGDLGNAELLDPFADSSLEGLVESSEEEEITLDSIVRDGPSTSTQELSQFDQDDFDEAFPSGEVSESDYDAFPDVDNFLETDNTPGIDNPPTESNLTESNLLEEPEDKTLFMMEPEASIPADAIQDFQDFDEASTLSGIEASPDELIDDETGEQTFPAGEQTFPGVDTMEGLESQQGGDIDFLDEFDEFDDLGSLPEFDLSEGSTEFTEPSVNNSEGVFSEDPALRGGSGFSLVEDDDQAIIGEDDIFSIETADQLPSFTQGDESPVVVPEVQDESTLSWLSNAPLATKRLLMASVAGLVSLIAVASVSSVTLGGLSNNISQKDRNLIVRVRPAIMGSAAGIASFLTVLGLGVLIDRQAKRSIDNLQQQFDLVSQGDLNARATAYSSDDLGQLATGFNQMARVILTTTSEAQRKAQEQEQAKEDLQRQVIRLLDDVEGAARGDLTVQAEVTADVLGAVADSFNLTIQNLREIVQQVSAAALQVTKSSSDNEMFARSLSADALRQAEELAVTLNSVQVMTESIQRVADSAKEAEEVARSASATALRGGEAVERTVAGILEIRETVAETTRKVKRLAESSQEISKIVALISQIASRTNLLALNASIEAARAGEAGRGFAIVADEVRQLADRAAKASKEIEQIVLQIQGETSSVMTAMEEGTQQVIEGTRLAEQAKRSLEDIIQVSNRIDVLVRSITADTVEQTETSRAVAQVMQSVELSAQETSQESQRVSGSLQNLVGVARDLLTSVERFKVESENK</sequence>
<feature type="domain" description="HAMP" evidence="8">
    <location>
        <begin position="572"/>
        <end position="624"/>
    </location>
</feature>
<evidence type="ECO:0000313" key="9">
    <source>
        <dbReference type="EMBL" id="MBT9315225.1"/>
    </source>
</evidence>
<feature type="domain" description="Methyl-accepting transducer" evidence="7">
    <location>
        <begin position="694"/>
        <end position="930"/>
    </location>
</feature>